<dbReference type="EMBL" id="CP000687">
    <property type="protein sequence ID" value="ABY69393.1"/>
    <property type="molecule type" value="Genomic_DNA"/>
</dbReference>
<dbReference type="AlphaFoldDB" id="B0BPA8"/>
<protein>
    <submittedName>
        <fullName evidence="1">Uncharacterized protein</fullName>
    </submittedName>
</protein>
<dbReference type="Proteomes" id="UP000008547">
    <property type="component" value="Chromosome"/>
</dbReference>
<name>B0BPA8_ACTPJ</name>
<proteinExistence type="predicted"/>
<dbReference type="HOGENOM" id="CLU_3021492_0_0_6"/>
<gene>
    <name evidence="1" type="ordered locus">APJL_0835</name>
</gene>
<organism evidence="1 2">
    <name type="scientific">Actinobacillus pleuropneumoniae serotype 3 (strain JL03)</name>
    <dbReference type="NCBI Taxonomy" id="434271"/>
    <lineage>
        <taxon>Bacteria</taxon>
        <taxon>Pseudomonadati</taxon>
        <taxon>Pseudomonadota</taxon>
        <taxon>Gammaproteobacteria</taxon>
        <taxon>Pasteurellales</taxon>
        <taxon>Pasteurellaceae</taxon>
        <taxon>Actinobacillus</taxon>
    </lineage>
</organism>
<evidence type="ECO:0000313" key="1">
    <source>
        <dbReference type="EMBL" id="ABY69393.1"/>
    </source>
</evidence>
<evidence type="ECO:0000313" key="2">
    <source>
        <dbReference type="Proteomes" id="UP000008547"/>
    </source>
</evidence>
<sequence>MNLMKCLSNFINYFEQAVRFVNFLAKRTAYFFDQPPPKTTNIVLKSNLIQSVISN</sequence>
<accession>B0BPA8</accession>
<dbReference type="KEGG" id="apj:APJL_0835"/>
<reference evidence="1 2" key="1">
    <citation type="journal article" date="2008" name="PLoS ONE">
        <title>Genome biology of Actinobacillus pleuropneumoniae JL03, an isolate of serotype 3 prevalent in China.</title>
        <authorList>
            <person name="Xu Z."/>
            <person name="Zhou Y."/>
            <person name="Li L."/>
            <person name="Zhou R."/>
            <person name="Xiao S."/>
            <person name="Wan Y."/>
            <person name="Zhang S."/>
            <person name="Wang K."/>
            <person name="Li W."/>
            <person name="Li L."/>
            <person name="Jin H."/>
            <person name="Kang M."/>
            <person name="Dalai B."/>
            <person name="Li T."/>
            <person name="Liu L."/>
            <person name="Cheng Y."/>
            <person name="Zhang L."/>
            <person name="Xu T."/>
            <person name="Zheng H."/>
            <person name="Pu S."/>
            <person name="Wang B."/>
            <person name="Gu W."/>
            <person name="Zhang X.L."/>
            <person name="Zhu G.-F."/>
            <person name="Wang S."/>
            <person name="Zhao G.-P."/>
            <person name="Chen H."/>
        </authorList>
    </citation>
    <scope>NUCLEOTIDE SEQUENCE [LARGE SCALE GENOMIC DNA]</scope>
    <source>
        <strain evidence="1 2">JL03</strain>
    </source>
</reference>